<comment type="caution">
    <text evidence="2">The sequence shown here is derived from an EMBL/GenBank/DDBJ whole genome shotgun (WGS) entry which is preliminary data.</text>
</comment>
<keyword evidence="3" id="KW-1185">Reference proteome</keyword>
<sequence length="279" mass="33529">MEEMEVESIISDLIENIDDIGKIAKDSIKFMTIIEEIEERRIRFKTNRNILIKISENDTRSKVELSKEEIVESNNRKEKRREGYLTCPEYSYSKYTYFGIPKYFQEKMTQEKKYRKYDWNVSRVGEKIREHREECLEHEYIWVTREEYEEFNRKEEMVKNEIREEKYFWNEENMRNDIEQRSNESEKLNSKLNINISDFGNSEKSSQSKSKNNFNNSTEETKSFNSAISFGKLFENIKNMAVNYNEMKRIYKILYGLSANALDGIVAIDQIMLERLNAI</sequence>
<accession>A0A397TBK8</accession>
<dbReference type="EMBL" id="QKYT01000099">
    <property type="protein sequence ID" value="RIA93667.1"/>
    <property type="molecule type" value="Genomic_DNA"/>
</dbReference>
<feature type="compositionally biased region" description="Low complexity" evidence="1">
    <location>
        <begin position="202"/>
        <end position="218"/>
    </location>
</feature>
<evidence type="ECO:0000313" key="2">
    <source>
        <dbReference type="EMBL" id="RIA93667.1"/>
    </source>
</evidence>
<dbReference type="Proteomes" id="UP000265703">
    <property type="component" value="Unassembled WGS sequence"/>
</dbReference>
<proteinExistence type="predicted"/>
<evidence type="ECO:0000313" key="3">
    <source>
        <dbReference type="Proteomes" id="UP000265703"/>
    </source>
</evidence>
<dbReference type="AlphaFoldDB" id="A0A397TBK8"/>
<gene>
    <name evidence="2" type="ORF">C1645_819074</name>
</gene>
<name>A0A397TBK8_9GLOM</name>
<protein>
    <submittedName>
        <fullName evidence="2">Uncharacterized protein</fullName>
    </submittedName>
</protein>
<reference evidence="2 3" key="1">
    <citation type="submission" date="2018-06" db="EMBL/GenBank/DDBJ databases">
        <title>Comparative genomics reveals the genomic features of Rhizophagus irregularis, R. cerebriforme, R. diaphanum and Gigaspora rosea, and their symbiotic lifestyle signature.</title>
        <authorList>
            <person name="Morin E."/>
            <person name="San Clemente H."/>
            <person name="Chen E.C.H."/>
            <person name="De La Providencia I."/>
            <person name="Hainaut M."/>
            <person name="Kuo A."/>
            <person name="Kohler A."/>
            <person name="Murat C."/>
            <person name="Tang N."/>
            <person name="Roy S."/>
            <person name="Loubradou J."/>
            <person name="Henrissat B."/>
            <person name="Grigoriev I.V."/>
            <person name="Corradi N."/>
            <person name="Roux C."/>
            <person name="Martin F.M."/>
        </authorList>
    </citation>
    <scope>NUCLEOTIDE SEQUENCE [LARGE SCALE GENOMIC DNA]</scope>
    <source>
        <strain evidence="2 3">DAOM 227022</strain>
    </source>
</reference>
<evidence type="ECO:0000256" key="1">
    <source>
        <dbReference type="SAM" id="MobiDB-lite"/>
    </source>
</evidence>
<feature type="region of interest" description="Disordered" evidence="1">
    <location>
        <begin position="198"/>
        <end position="219"/>
    </location>
</feature>
<organism evidence="2 3">
    <name type="scientific">Glomus cerebriforme</name>
    <dbReference type="NCBI Taxonomy" id="658196"/>
    <lineage>
        <taxon>Eukaryota</taxon>
        <taxon>Fungi</taxon>
        <taxon>Fungi incertae sedis</taxon>
        <taxon>Mucoromycota</taxon>
        <taxon>Glomeromycotina</taxon>
        <taxon>Glomeromycetes</taxon>
        <taxon>Glomerales</taxon>
        <taxon>Glomeraceae</taxon>
        <taxon>Glomus</taxon>
    </lineage>
</organism>